<reference evidence="2 3" key="1">
    <citation type="journal article" date="2023" name="Mol. Biol. Evol.">
        <title>Genomics of Secondarily Temperate Adaptation in the Only Non-Antarctic Icefish.</title>
        <authorList>
            <person name="Rivera-Colon A.G."/>
            <person name="Rayamajhi N."/>
            <person name="Minhas B.F."/>
            <person name="Madrigal G."/>
            <person name="Bilyk K.T."/>
            <person name="Yoon V."/>
            <person name="Hune M."/>
            <person name="Gregory S."/>
            <person name="Cheng C.H.C."/>
            <person name="Catchen J.M."/>
        </authorList>
    </citation>
    <scope>NUCLEOTIDE SEQUENCE [LARGE SCALE GENOMIC DNA]</scope>
    <source>
        <tissue evidence="2">White muscle</tissue>
    </source>
</reference>
<evidence type="ECO:0000256" key="1">
    <source>
        <dbReference type="SAM" id="MobiDB-lite"/>
    </source>
</evidence>
<name>A0AAN8HSD5_CHAGU</name>
<dbReference type="Proteomes" id="UP001331515">
    <property type="component" value="Unassembled WGS sequence"/>
</dbReference>
<gene>
    <name evidence="2" type="ORF">CgunFtcFv8_021500</name>
</gene>
<protein>
    <submittedName>
        <fullName evidence="2">Uncharacterized protein</fullName>
    </submittedName>
</protein>
<dbReference type="EMBL" id="JAURVH010001519">
    <property type="protein sequence ID" value="KAK5925882.1"/>
    <property type="molecule type" value="Genomic_DNA"/>
</dbReference>
<proteinExistence type="predicted"/>
<dbReference type="AlphaFoldDB" id="A0AAN8HSD5"/>
<comment type="caution">
    <text evidence="2">The sequence shown here is derived from an EMBL/GenBank/DDBJ whole genome shotgun (WGS) entry which is preliminary data.</text>
</comment>
<keyword evidence="3" id="KW-1185">Reference proteome</keyword>
<organism evidence="2 3">
    <name type="scientific">Champsocephalus gunnari</name>
    <name type="common">Mackerel icefish</name>
    <dbReference type="NCBI Taxonomy" id="52237"/>
    <lineage>
        <taxon>Eukaryota</taxon>
        <taxon>Metazoa</taxon>
        <taxon>Chordata</taxon>
        <taxon>Craniata</taxon>
        <taxon>Vertebrata</taxon>
        <taxon>Euteleostomi</taxon>
        <taxon>Actinopterygii</taxon>
        <taxon>Neopterygii</taxon>
        <taxon>Teleostei</taxon>
        <taxon>Neoteleostei</taxon>
        <taxon>Acanthomorphata</taxon>
        <taxon>Eupercaria</taxon>
        <taxon>Perciformes</taxon>
        <taxon>Notothenioidei</taxon>
        <taxon>Channichthyidae</taxon>
        <taxon>Champsocephalus</taxon>
    </lineage>
</organism>
<sequence>MMSTFSHDYVLREPDTSTRNPNRNLPSDPAVALNGLPPLISASSSFCSSDVLSRPVPGSASCVQIAPLPEGRTPIHHLPLFSPPPRSRLASALGGTSILSSQALHPLFFLSLPVSKDQTPCLLLFLL</sequence>
<feature type="region of interest" description="Disordered" evidence="1">
    <location>
        <begin position="1"/>
        <end position="28"/>
    </location>
</feature>
<evidence type="ECO:0000313" key="2">
    <source>
        <dbReference type="EMBL" id="KAK5925882.1"/>
    </source>
</evidence>
<evidence type="ECO:0000313" key="3">
    <source>
        <dbReference type="Proteomes" id="UP001331515"/>
    </source>
</evidence>
<accession>A0AAN8HSD5</accession>